<dbReference type="RefSeq" id="XP_013315989.1">
    <property type="nucleotide sequence ID" value="XM_013460535.1"/>
</dbReference>
<feature type="compositionally biased region" description="Polar residues" evidence="1">
    <location>
        <begin position="53"/>
        <end position="66"/>
    </location>
</feature>
<feature type="compositionally biased region" description="Basic and acidic residues" evidence="1">
    <location>
        <begin position="78"/>
        <end position="87"/>
    </location>
</feature>
<accession>A0A0D2EL89</accession>
<evidence type="ECO:0000313" key="2">
    <source>
        <dbReference type="EMBL" id="KIW55405.1"/>
    </source>
</evidence>
<keyword evidence="3" id="KW-1185">Reference proteome</keyword>
<proteinExistence type="predicted"/>
<dbReference type="HOGENOM" id="CLU_1030719_0_0_1"/>
<feature type="region of interest" description="Disordered" evidence="1">
    <location>
        <begin position="1"/>
        <end position="177"/>
    </location>
</feature>
<evidence type="ECO:0000256" key="1">
    <source>
        <dbReference type="SAM" id="MobiDB-lite"/>
    </source>
</evidence>
<evidence type="ECO:0000313" key="3">
    <source>
        <dbReference type="Proteomes" id="UP000054342"/>
    </source>
</evidence>
<feature type="compositionally biased region" description="Basic and acidic residues" evidence="1">
    <location>
        <begin position="25"/>
        <end position="36"/>
    </location>
</feature>
<feature type="compositionally biased region" description="Polar residues" evidence="1">
    <location>
        <begin position="160"/>
        <end position="177"/>
    </location>
</feature>
<dbReference type="Proteomes" id="UP000054342">
    <property type="component" value="Unassembled WGS sequence"/>
</dbReference>
<dbReference type="AlphaFoldDB" id="A0A0D2EL89"/>
<feature type="compositionally biased region" description="Low complexity" evidence="1">
    <location>
        <begin position="132"/>
        <end position="145"/>
    </location>
</feature>
<gene>
    <name evidence="2" type="ORF">PV05_07688</name>
</gene>
<dbReference type="GeneID" id="25329596"/>
<name>A0A0D2EL89_9EURO</name>
<sequence>MPIPWDRYIPGGFQRRQPPLLPIAEARESPSLHETPHSQQNASECVYDEKSTHASYSRSTTSQQPAGTAPQHETIGASRRESFHPDPLEFLNPGSSTISHTNEKDGSHVFQTESHSSDDEVDEQENQQPCQSDASTISDSDTSTAVLPEFPLPAHPRNQAGFSNPFNDNDKNNQSLHCYNATDKSSATGTPCQNSADLSRSRNFSLPSFVVNPKGLTWMPDPSTWPAYEKVPGRRRSTRALFTISMDSNYPQIVEPKDPARKLSPKNLFT</sequence>
<dbReference type="EMBL" id="KN847320">
    <property type="protein sequence ID" value="KIW55405.1"/>
    <property type="molecule type" value="Genomic_DNA"/>
</dbReference>
<reference evidence="2 3" key="1">
    <citation type="submission" date="2015-01" db="EMBL/GenBank/DDBJ databases">
        <title>The Genome Sequence of Exophiala xenobiotica CBS118157.</title>
        <authorList>
            <consortium name="The Broad Institute Genomics Platform"/>
            <person name="Cuomo C."/>
            <person name="de Hoog S."/>
            <person name="Gorbushina A."/>
            <person name="Stielow B."/>
            <person name="Teixiera M."/>
            <person name="Abouelleil A."/>
            <person name="Chapman S.B."/>
            <person name="Priest M."/>
            <person name="Young S.K."/>
            <person name="Wortman J."/>
            <person name="Nusbaum C."/>
            <person name="Birren B."/>
        </authorList>
    </citation>
    <scope>NUCLEOTIDE SEQUENCE [LARGE SCALE GENOMIC DNA]</scope>
    <source>
        <strain evidence="2 3">CBS 118157</strain>
    </source>
</reference>
<organism evidence="2 3">
    <name type="scientific">Exophiala xenobiotica</name>
    <dbReference type="NCBI Taxonomy" id="348802"/>
    <lineage>
        <taxon>Eukaryota</taxon>
        <taxon>Fungi</taxon>
        <taxon>Dikarya</taxon>
        <taxon>Ascomycota</taxon>
        <taxon>Pezizomycotina</taxon>
        <taxon>Eurotiomycetes</taxon>
        <taxon>Chaetothyriomycetidae</taxon>
        <taxon>Chaetothyriales</taxon>
        <taxon>Herpotrichiellaceae</taxon>
        <taxon>Exophiala</taxon>
    </lineage>
</organism>
<protein>
    <submittedName>
        <fullName evidence="2">Uncharacterized protein</fullName>
    </submittedName>
</protein>